<dbReference type="AlphaFoldDB" id="A0A6C0E2A6"/>
<protein>
    <submittedName>
        <fullName evidence="2">Uncharacterized protein</fullName>
    </submittedName>
</protein>
<evidence type="ECO:0000313" key="2">
    <source>
        <dbReference type="EMBL" id="QHT21545.1"/>
    </source>
</evidence>
<accession>A0A6C0E2A6</accession>
<keyword evidence="1" id="KW-1133">Transmembrane helix</keyword>
<evidence type="ECO:0000256" key="1">
    <source>
        <dbReference type="SAM" id="Phobius"/>
    </source>
</evidence>
<dbReference type="EMBL" id="MN739695">
    <property type="protein sequence ID" value="QHT21545.1"/>
    <property type="molecule type" value="Genomic_DNA"/>
</dbReference>
<sequence>MIIINMWEESVNEYDWTNITGANTGKYNSEVIDKHNDEISNLILTNFHENHEDALNLISAKQHKNEEIHTKTHTEIIDNDETDTIMIKDLIKKETKDEKNNEISNAKNIYKYLFFIVLMGCIVFIFIIYRQKINKQFLFQ</sequence>
<name>A0A6C0E2A6_9ZZZZ</name>
<organism evidence="2">
    <name type="scientific">viral metagenome</name>
    <dbReference type="NCBI Taxonomy" id="1070528"/>
    <lineage>
        <taxon>unclassified sequences</taxon>
        <taxon>metagenomes</taxon>
        <taxon>organismal metagenomes</taxon>
    </lineage>
</organism>
<feature type="transmembrane region" description="Helical" evidence="1">
    <location>
        <begin position="109"/>
        <end position="129"/>
    </location>
</feature>
<reference evidence="2" key="1">
    <citation type="journal article" date="2020" name="Nature">
        <title>Giant virus diversity and host interactions through global metagenomics.</title>
        <authorList>
            <person name="Schulz F."/>
            <person name="Roux S."/>
            <person name="Paez-Espino D."/>
            <person name="Jungbluth S."/>
            <person name="Walsh D.A."/>
            <person name="Denef V.J."/>
            <person name="McMahon K.D."/>
            <person name="Konstantinidis K.T."/>
            <person name="Eloe-Fadrosh E.A."/>
            <person name="Kyrpides N.C."/>
            <person name="Woyke T."/>
        </authorList>
    </citation>
    <scope>NUCLEOTIDE SEQUENCE</scope>
    <source>
        <strain evidence="2">GVMAG-M-3300023179-103</strain>
    </source>
</reference>
<keyword evidence="1" id="KW-0812">Transmembrane</keyword>
<keyword evidence="1" id="KW-0472">Membrane</keyword>
<proteinExistence type="predicted"/>